<feature type="transmembrane region" description="Helical" evidence="6">
    <location>
        <begin position="491"/>
        <end position="511"/>
    </location>
</feature>
<proteinExistence type="predicted"/>
<dbReference type="PANTHER" id="PTHR23501:SF43">
    <property type="entry name" value="MULTIDRUG TRANSPORTER, PUTATIVE (AFU_ORTHOLOGUE AFUA_6G03040)-RELATED"/>
    <property type="match status" value="1"/>
</dbReference>
<keyword evidence="3 6" id="KW-1133">Transmembrane helix</keyword>
<dbReference type="GO" id="GO:0005886">
    <property type="term" value="C:plasma membrane"/>
    <property type="evidence" value="ECO:0007669"/>
    <property type="project" value="TreeGrafter"/>
</dbReference>
<evidence type="ECO:0000259" key="7">
    <source>
        <dbReference type="PROSITE" id="PS50850"/>
    </source>
</evidence>
<feature type="compositionally biased region" description="Polar residues" evidence="5">
    <location>
        <begin position="541"/>
        <end position="558"/>
    </location>
</feature>
<feature type="transmembrane region" description="Helical" evidence="6">
    <location>
        <begin position="149"/>
        <end position="172"/>
    </location>
</feature>
<evidence type="ECO:0000256" key="5">
    <source>
        <dbReference type="SAM" id="MobiDB-lite"/>
    </source>
</evidence>
<dbReference type="OrthoDB" id="440553at2759"/>
<keyword evidence="9" id="KW-1185">Reference proteome</keyword>
<feature type="transmembrane region" description="Helical" evidence="6">
    <location>
        <begin position="290"/>
        <end position="308"/>
    </location>
</feature>
<dbReference type="AlphaFoldDB" id="A0A8H7IYV0"/>
<evidence type="ECO:0000256" key="3">
    <source>
        <dbReference type="ARBA" id="ARBA00022989"/>
    </source>
</evidence>
<dbReference type="InterPro" id="IPR036259">
    <property type="entry name" value="MFS_trans_sf"/>
</dbReference>
<dbReference type="PANTHER" id="PTHR23501">
    <property type="entry name" value="MAJOR FACILITATOR SUPERFAMILY"/>
    <property type="match status" value="1"/>
</dbReference>
<evidence type="ECO:0000256" key="2">
    <source>
        <dbReference type="ARBA" id="ARBA00022692"/>
    </source>
</evidence>
<feature type="transmembrane region" description="Helical" evidence="6">
    <location>
        <begin position="389"/>
        <end position="411"/>
    </location>
</feature>
<comment type="caution">
    <text evidence="8">The sequence shown here is derived from an EMBL/GenBank/DDBJ whole genome shotgun (WGS) entry which is preliminary data.</text>
</comment>
<reference evidence="8" key="2">
    <citation type="submission" date="2020-09" db="EMBL/GenBank/DDBJ databases">
        <title>Reference genome assembly for Australian Ascochyta lentis isolate Al4.</title>
        <authorList>
            <person name="Lee R.C."/>
            <person name="Farfan-Caceres L.M."/>
            <person name="Debler J.W."/>
            <person name="Williams A.H."/>
            <person name="Henares B.M."/>
        </authorList>
    </citation>
    <scope>NUCLEOTIDE SEQUENCE</scope>
    <source>
        <strain evidence="8">Al4</strain>
    </source>
</reference>
<evidence type="ECO:0000256" key="4">
    <source>
        <dbReference type="ARBA" id="ARBA00023136"/>
    </source>
</evidence>
<dbReference type="InterPro" id="IPR020846">
    <property type="entry name" value="MFS_dom"/>
</dbReference>
<feature type="transmembrane region" description="Helical" evidence="6">
    <location>
        <begin position="423"/>
        <end position="441"/>
    </location>
</feature>
<dbReference type="Proteomes" id="UP000651452">
    <property type="component" value="Unassembled WGS sequence"/>
</dbReference>
<dbReference type="Pfam" id="PF07690">
    <property type="entry name" value="MFS_1"/>
    <property type="match status" value="1"/>
</dbReference>
<feature type="domain" description="Major facilitator superfamily (MFS) profile" evidence="7">
    <location>
        <begin position="27"/>
        <end position="513"/>
    </location>
</feature>
<evidence type="ECO:0000313" key="8">
    <source>
        <dbReference type="EMBL" id="KAF9692531.1"/>
    </source>
</evidence>
<feature type="region of interest" description="Disordered" evidence="5">
    <location>
        <begin position="529"/>
        <end position="567"/>
    </location>
</feature>
<feature type="transmembrane region" description="Helical" evidence="6">
    <location>
        <begin position="248"/>
        <end position="269"/>
    </location>
</feature>
<feature type="transmembrane region" description="Helical" evidence="6">
    <location>
        <begin position="27"/>
        <end position="50"/>
    </location>
</feature>
<sequence length="567" mass="60917">MSAKSVDRPAAAPSSVPSISPARLHTIVAGLWFCLFISALDTTIVTTALIKISSGFNGLEQAAWLITTYLLTYNSFLMITAKLSDVWGLKTVLLACGAIFLIFSMACGAAQNMTQLIVFRAFQGIGGSGLYSLTFVSIIKLVEPDKIGVYTGVISSVFTMSNLLGPLLGGIIADRTTWRWIFFMNGPICAVAMVLIFFSMPSLKDGKSNAERIRGLDGVGGILSVCWPIPLIFALQEAGVSHPWSSGVIIGTLVAGIVLFFLFGFYETWVTYRTKTDPIFPIRFLRNPSTALILLSMFLLGMPFYVIFVQLPQRFQTVNFTTAERAGILLLPCTLVSPVGAMTAGLVAKKVATEYVLILSAAIVCIGTGLMGSLPTASHLWPGTYGYEVIIGLGLGLASPPYFMLLATSVAERDMSVGTGALNMMRTLGGCVAVAICTAVHREYTSDRLTAYLSPQQIAGVQTSSAALADMPETLKKEIAAIFGASYNRQFLIMLAFTALNLVVTVLLALVRKRKGVFGKLAQRKEENEFFPGAPDEEKTAGSSVQVADSTNQPAKTTLSEKESRES</sequence>
<feature type="transmembrane region" description="Helical" evidence="6">
    <location>
        <begin position="355"/>
        <end position="377"/>
    </location>
</feature>
<organism evidence="8 9">
    <name type="scientific">Ascochyta lentis</name>
    <dbReference type="NCBI Taxonomy" id="205686"/>
    <lineage>
        <taxon>Eukaryota</taxon>
        <taxon>Fungi</taxon>
        <taxon>Dikarya</taxon>
        <taxon>Ascomycota</taxon>
        <taxon>Pezizomycotina</taxon>
        <taxon>Dothideomycetes</taxon>
        <taxon>Pleosporomycetidae</taxon>
        <taxon>Pleosporales</taxon>
        <taxon>Pleosporineae</taxon>
        <taxon>Didymellaceae</taxon>
        <taxon>Ascochyta</taxon>
    </lineage>
</organism>
<dbReference type="PROSITE" id="PS50850">
    <property type="entry name" value="MFS"/>
    <property type="match status" value="1"/>
</dbReference>
<gene>
    <name evidence="8" type="ORF">EKO04_009665</name>
</gene>
<keyword evidence="4 6" id="KW-0472">Membrane</keyword>
<feature type="transmembrane region" description="Helical" evidence="6">
    <location>
        <begin position="92"/>
        <end position="111"/>
    </location>
</feature>
<accession>A0A8H7IYV0</accession>
<name>A0A8H7IYV0_9PLEO</name>
<evidence type="ECO:0000256" key="6">
    <source>
        <dbReference type="SAM" id="Phobius"/>
    </source>
</evidence>
<reference evidence="8" key="1">
    <citation type="submission" date="2018-12" db="EMBL/GenBank/DDBJ databases">
        <authorList>
            <person name="Syme R.A."/>
            <person name="Farfan-Caceres L."/>
            <person name="Lichtenzveig J."/>
        </authorList>
    </citation>
    <scope>NUCLEOTIDE SEQUENCE</scope>
    <source>
        <strain evidence="8">Al4</strain>
    </source>
</reference>
<keyword evidence="2 6" id="KW-0812">Transmembrane</keyword>
<feature type="transmembrane region" description="Helical" evidence="6">
    <location>
        <begin position="178"/>
        <end position="198"/>
    </location>
</feature>
<dbReference type="Gene3D" id="1.20.1250.20">
    <property type="entry name" value="MFS general substrate transporter like domains"/>
    <property type="match status" value="1"/>
</dbReference>
<dbReference type="EMBL" id="RZGK01000018">
    <property type="protein sequence ID" value="KAF9692531.1"/>
    <property type="molecule type" value="Genomic_DNA"/>
</dbReference>
<feature type="transmembrane region" description="Helical" evidence="6">
    <location>
        <begin position="62"/>
        <end position="80"/>
    </location>
</feature>
<dbReference type="GO" id="GO:0022857">
    <property type="term" value="F:transmembrane transporter activity"/>
    <property type="evidence" value="ECO:0007669"/>
    <property type="project" value="InterPro"/>
</dbReference>
<dbReference type="InterPro" id="IPR011701">
    <property type="entry name" value="MFS"/>
</dbReference>
<comment type="subcellular location">
    <subcellularLocation>
        <location evidence="1">Membrane</location>
        <topology evidence="1">Multi-pass membrane protein</topology>
    </subcellularLocation>
</comment>
<evidence type="ECO:0000256" key="1">
    <source>
        <dbReference type="ARBA" id="ARBA00004141"/>
    </source>
</evidence>
<protein>
    <recommendedName>
        <fullName evidence="7">Major facilitator superfamily (MFS) profile domain-containing protein</fullName>
    </recommendedName>
</protein>
<dbReference type="SUPFAM" id="SSF103473">
    <property type="entry name" value="MFS general substrate transporter"/>
    <property type="match status" value="1"/>
</dbReference>
<dbReference type="PRINTS" id="PR01036">
    <property type="entry name" value="TCRTETB"/>
</dbReference>
<feature type="transmembrane region" description="Helical" evidence="6">
    <location>
        <begin position="328"/>
        <end position="348"/>
    </location>
</feature>
<evidence type="ECO:0000313" key="9">
    <source>
        <dbReference type="Proteomes" id="UP000651452"/>
    </source>
</evidence>
<dbReference type="Gene3D" id="1.20.1720.10">
    <property type="entry name" value="Multidrug resistance protein D"/>
    <property type="match status" value="1"/>
</dbReference>
<feature type="transmembrane region" description="Helical" evidence="6">
    <location>
        <begin position="117"/>
        <end position="142"/>
    </location>
</feature>